<evidence type="ECO:0000256" key="8">
    <source>
        <dbReference type="SAM" id="MobiDB-lite"/>
    </source>
</evidence>
<dbReference type="SUPFAM" id="SSF161098">
    <property type="entry name" value="MetI-like"/>
    <property type="match status" value="1"/>
</dbReference>
<evidence type="ECO:0000256" key="4">
    <source>
        <dbReference type="ARBA" id="ARBA00022692"/>
    </source>
</evidence>
<keyword evidence="5 7" id="KW-1133">Transmembrane helix</keyword>
<dbReference type="Pfam" id="PF00528">
    <property type="entry name" value="BPD_transp_1"/>
    <property type="match status" value="1"/>
</dbReference>
<evidence type="ECO:0000256" key="1">
    <source>
        <dbReference type="ARBA" id="ARBA00004651"/>
    </source>
</evidence>
<dbReference type="Gene3D" id="1.10.3720.10">
    <property type="entry name" value="MetI-like"/>
    <property type="match status" value="1"/>
</dbReference>
<evidence type="ECO:0000256" key="3">
    <source>
        <dbReference type="ARBA" id="ARBA00022475"/>
    </source>
</evidence>
<feature type="compositionally biased region" description="Basic and acidic residues" evidence="8">
    <location>
        <begin position="24"/>
        <end position="40"/>
    </location>
</feature>
<dbReference type="GO" id="GO:0055085">
    <property type="term" value="P:transmembrane transport"/>
    <property type="evidence" value="ECO:0007669"/>
    <property type="project" value="InterPro"/>
</dbReference>
<keyword evidence="11" id="KW-1185">Reference proteome</keyword>
<dbReference type="RefSeq" id="WP_212988578.1">
    <property type="nucleotide sequence ID" value="NZ_BAABEA010000019.1"/>
</dbReference>
<feature type="transmembrane region" description="Helical" evidence="7">
    <location>
        <begin position="242"/>
        <end position="262"/>
    </location>
</feature>
<feature type="transmembrane region" description="Helical" evidence="7">
    <location>
        <begin position="193"/>
        <end position="216"/>
    </location>
</feature>
<evidence type="ECO:0000256" key="2">
    <source>
        <dbReference type="ARBA" id="ARBA00022448"/>
    </source>
</evidence>
<dbReference type="PROSITE" id="PS50928">
    <property type="entry name" value="ABC_TM1"/>
    <property type="match status" value="1"/>
</dbReference>
<dbReference type="CDD" id="cd06261">
    <property type="entry name" value="TM_PBP2"/>
    <property type="match status" value="1"/>
</dbReference>
<feature type="transmembrane region" description="Helical" evidence="7">
    <location>
        <begin position="48"/>
        <end position="72"/>
    </location>
</feature>
<protein>
    <submittedName>
        <fullName evidence="10">ABC transporter permease</fullName>
    </submittedName>
</protein>
<evidence type="ECO:0000256" key="6">
    <source>
        <dbReference type="ARBA" id="ARBA00023136"/>
    </source>
</evidence>
<keyword evidence="6 7" id="KW-0472">Membrane</keyword>
<evidence type="ECO:0000256" key="7">
    <source>
        <dbReference type="RuleBase" id="RU363032"/>
    </source>
</evidence>
<feature type="transmembrane region" description="Helical" evidence="7">
    <location>
        <begin position="145"/>
        <end position="162"/>
    </location>
</feature>
<dbReference type="PANTHER" id="PTHR30193:SF37">
    <property type="entry name" value="INNER MEMBRANE ABC TRANSPORTER PERMEASE PROTEIN YCJO"/>
    <property type="match status" value="1"/>
</dbReference>
<evidence type="ECO:0000259" key="9">
    <source>
        <dbReference type="PROSITE" id="PS50928"/>
    </source>
</evidence>
<keyword evidence="3" id="KW-1003">Cell membrane</keyword>
<accession>A0A919S8H3</accession>
<gene>
    <name evidence="10" type="ORF">Aau02nite_25620</name>
</gene>
<dbReference type="InterPro" id="IPR000515">
    <property type="entry name" value="MetI-like"/>
</dbReference>
<dbReference type="EMBL" id="BOQL01000021">
    <property type="protein sequence ID" value="GIM67034.1"/>
    <property type="molecule type" value="Genomic_DNA"/>
</dbReference>
<feature type="region of interest" description="Disordered" evidence="8">
    <location>
        <begin position="1"/>
        <end position="40"/>
    </location>
</feature>
<evidence type="ECO:0000313" key="10">
    <source>
        <dbReference type="EMBL" id="GIM67034.1"/>
    </source>
</evidence>
<proteinExistence type="inferred from homology"/>
<dbReference type="GO" id="GO:0005886">
    <property type="term" value="C:plasma membrane"/>
    <property type="evidence" value="ECO:0007669"/>
    <property type="project" value="UniProtKB-SubCell"/>
</dbReference>
<feature type="transmembrane region" description="Helical" evidence="7">
    <location>
        <begin position="297"/>
        <end position="319"/>
    </location>
</feature>
<feature type="domain" description="ABC transmembrane type-1" evidence="9">
    <location>
        <begin position="108"/>
        <end position="318"/>
    </location>
</feature>
<organism evidence="10 11">
    <name type="scientific">Actinoplanes auranticolor</name>
    <dbReference type="NCBI Taxonomy" id="47988"/>
    <lineage>
        <taxon>Bacteria</taxon>
        <taxon>Bacillati</taxon>
        <taxon>Actinomycetota</taxon>
        <taxon>Actinomycetes</taxon>
        <taxon>Micromonosporales</taxon>
        <taxon>Micromonosporaceae</taxon>
        <taxon>Actinoplanes</taxon>
    </lineage>
</organism>
<evidence type="ECO:0000256" key="5">
    <source>
        <dbReference type="ARBA" id="ARBA00022989"/>
    </source>
</evidence>
<dbReference type="AlphaFoldDB" id="A0A919S8H3"/>
<dbReference type="InterPro" id="IPR051393">
    <property type="entry name" value="ABC_transporter_permease"/>
</dbReference>
<sequence>MTDDRTTTRTAGDAPVATAAGRDPAGREPPADRAGRRRRGVTERQRPLWLLIPGGTLMTLVIGIPLLLAFYISLIDLDQYTLRRWLEAPFIGLDNFAEAFESGLLHSVWISVSFSVIATVATVPLGVAAAVVTQNAYRGRGWVRAVFLIPYVLPSFVVASVWRTMLQPDGIVNATLTRAGVDGGLWLSGPRSYWTLILVEIWAAWPFIYLMALAGLQSVDSEVHEASAIDGADWWPKLRRVILPYVRGPVLLACLLATLNHINNFTLPYVLFGAPAPDDVNVMPMLVYVTSFQSLRFGLSAAMAVVSLVLIAIPLFVYLRAVRLDVHEEGGRK</sequence>
<comment type="caution">
    <text evidence="10">The sequence shown here is derived from an EMBL/GenBank/DDBJ whole genome shotgun (WGS) entry which is preliminary data.</text>
</comment>
<reference evidence="10" key="1">
    <citation type="submission" date="2021-03" db="EMBL/GenBank/DDBJ databases">
        <title>Whole genome shotgun sequence of Actinoplanes auranticolor NBRC 12245.</title>
        <authorList>
            <person name="Komaki H."/>
            <person name="Tamura T."/>
        </authorList>
    </citation>
    <scope>NUCLEOTIDE SEQUENCE</scope>
    <source>
        <strain evidence="10">NBRC 12245</strain>
    </source>
</reference>
<name>A0A919S8H3_9ACTN</name>
<comment type="similarity">
    <text evidence="7">Belongs to the binding-protein-dependent transport system permease family.</text>
</comment>
<dbReference type="PANTHER" id="PTHR30193">
    <property type="entry name" value="ABC TRANSPORTER PERMEASE PROTEIN"/>
    <property type="match status" value="1"/>
</dbReference>
<evidence type="ECO:0000313" key="11">
    <source>
        <dbReference type="Proteomes" id="UP000681340"/>
    </source>
</evidence>
<keyword evidence="4 7" id="KW-0812">Transmembrane</keyword>
<keyword evidence="2 7" id="KW-0813">Transport</keyword>
<feature type="transmembrane region" description="Helical" evidence="7">
    <location>
        <begin position="108"/>
        <end position="133"/>
    </location>
</feature>
<dbReference type="InterPro" id="IPR035906">
    <property type="entry name" value="MetI-like_sf"/>
</dbReference>
<comment type="subcellular location">
    <subcellularLocation>
        <location evidence="1 7">Cell membrane</location>
        <topology evidence="1 7">Multi-pass membrane protein</topology>
    </subcellularLocation>
</comment>
<dbReference type="Proteomes" id="UP000681340">
    <property type="component" value="Unassembled WGS sequence"/>
</dbReference>